<comment type="caution">
    <text evidence="1">The sequence shown here is derived from an EMBL/GenBank/DDBJ whole genome shotgun (WGS) entry which is preliminary data.</text>
</comment>
<dbReference type="AlphaFoldDB" id="A0A9N8HXC3"/>
<name>A0A9N8HXC3_9STRA</name>
<dbReference type="EMBL" id="CAICTM010002444">
    <property type="protein sequence ID" value="CAB9529271.1"/>
    <property type="molecule type" value="Genomic_DNA"/>
</dbReference>
<dbReference type="InterPro" id="IPR043136">
    <property type="entry name" value="B30.2/SPRY_sf"/>
</dbReference>
<accession>A0A9N8HXC3</accession>
<protein>
    <submittedName>
        <fullName evidence="1">Uncharacterized protein</fullName>
    </submittedName>
</protein>
<proteinExistence type="predicted"/>
<gene>
    <name evidence="1" type="ORF">SEMRO_2446_G327971.1</name>
</gene>
<sequence length="342" mass="37617">MATVESLLSLTEAAIYMGLPGLCDKVQMCLSRITVECPPMAWKILEASTQNGPVISKPMKNDALKRTRIRIRFNCPNLDVFHGIILGTISADTLMTVVDDLRKLAQTDDRSKGLDDCIGVCRLLKYWTGSPPSTGETKERRLNAAKHLMQCYEQKLLRSDTLSVLFTAPKCEQRWKTQKSHIFATSKPKETDRLEGHVFALGETYQWTVKTRAVDLNGFGSSLWLGIAKSTATLSPRVSCEGLEDCWGVSGERGTVWSDGVSTEFGSTAFFGMSGSRHAITMTLDLSVSNTDNGTLSVTVDDREPLVIASNLCKELKGTGVGYVPVVSADWQVVIIENVREL</sequence>
<evidence type="ECO:0000313" key="1">
    <source>
        <dbReference type="EMBL" id="CAB9529271.1"/>
    </source>
</evidence>
<evidence type="ECO:0000313" key="2">
    <source>
        <dbReference type="Proteomes" id="UP001153069"/>
    </source>
</evidence>
<organism evidence="1 2">
    <name type="scientific">Seminavis robusta</name>
    <dbReference type="NCBI Taxonomy" id="568900"/>
    <lineage>
        <taxon>Eukaryota</taxon>
        <taxon>Sar</taxon>
        <taxon>Stramenopiles</taxon>
        <taxon>Ochrophyta</taxon>
        <taxon>Bacillariophyta</taxon>
        <taxon>Bacillariophyceae</taxon>
        <taxon>Bacillariophycidae</taxon>
        <taxon>Naviculales</taxon>
        <taxon>Naviculaceae</taxon>
        <taxon>Seminavis</taxon>
    </lineage>
</organism>
<keyword evidence="2" id="KW-1185">Reference proteome</keyword>
<dbReference type="Proteomes" id="UP001153069">
    <property type="component" value="Unassembled WGS sequence"/>
</dbReference>
<dbReference type="Gene3D" id="2.60.120.920">
    <property type="match status" value="1"/>
</dbReference>
<reference evidence="1" key="1">
    <citation type="submission" date="2020-06" db="EMBL/GenBank/DDBJ databases">
        <authorList>
            <consortium name="Plant Systems Biology data submission"/>
        </authorList>
    </citation>
    <scope>NUCLEOTIDE SEQUENCE</scope>
    <source>
        <strain evidence="1">D6</strain>
    </source>
</reference>